<feature type="transmembrane region" description="Helical" evidence="8">
    <location>
        <begin position="90"/>
        <end position="110"/>
    </location>
</feature>
<dbReference type="AlphaFoldDB" id="A0A841FJV6"/>
<dbReference type="GO" id="GO:0005886">
    <property type="term" value="C:plasma membrane"/>
    <property type="evidence" value="ECO:0007669"/>
    <property type="project" value="UniProtKB-SubCell"/>
</dbReference>
<evidence type="ECO:0000256" key="4">
    <source>
        <dbReference type="ARBA" id="ARBA00022475"/>
    </source>
</evidence>
<dbReference type="SUPFAM" id="SSF81345">
    <property type="entry name" value="ABC transporter involved in vitamin B12 uptake, BtuC"/>
    <property type="match status" value="1"/>
</dbReference>
<dbReference type="Gene3D" id="1.10.3470.10">
    <property type="entry name" value="ABC transporter involved in vitamin B12 uptake, BtuC"/>
    <property type="match status" value="1"/>
</dbReference>
<keyword evidence="10" id="KW-1185">Reference proteome</keyword>
<dbReference type="EMBL" id="JACHGT010000003">
    <property type="protein sequence ID" value="MBB6033842.1"/>
    <property type="molecule type" value="Genomic_DNA"/>
</dbReference>
<dbReference type="Pfam" id="PF01032">
    <property type="entry name" value="FecCD"/>
    <property type="match status" value="1"/>
</dbReference>
<sequence length="331" mass="32961">MPGARRGALLLSASVLLLAVVVLSLTVGARAINPLNALAALFDPDAPDAEVIRSLRVPRTVVGLVVGAGLAVAGVIMQALTRNPLADPRILGVSAGASLGVVLAMSVFGLSLLTQYVWFGIAGALVAGMAGYLVAARSRDGASPVTLALAGAALDASIGGAVYAILAASATTFDGYRFWVAGSLAGRTPQIALQVAPFLIAGLLLAAWLARGLDALVLGGDMAAGLGHKVARVRLAGAFAVALLTGAAVAAAGPIGFIGLAIPHLARALVGGAHRWILALSLILGPVMLLSADVIGRVVLPTGEVPAGIVTAVIGAPLLIVLVRRARLVAA</sequence>
<feature type="transmembrane region" description="Helical" evidence="8">
    <location>
        <begin position="191"/>
        <end position="210"/>
    </location>
</feature>
<evidence type="ECO:0000256" key="1">
    <source>
        <dbReference type="ARBA" id="ARBA00004651"/>
    </source>
</evidence>
<dbReference type="CDD" id="cd06550">
    <property type="entry name" value="TM_ABC_iron-siderophores_like"/>
    <property type="match status" value="1"/>
</dbReference>
<proteinExistence type="inferred from homology"/>
<keyword evidence="6 8" id="KW-1133">Transmembrane helix</keyword>
<dbReference type="PANTHER" id="PTHR30472:SF1">
    <property type="entry name" value="FE(3+) DICITRATE TRANSPORT SYSTEM PERMEASE PROTEIN FECC-RELATED"/>
    <property type="match status" value="1"/>
</dbReference>
<protein>
    <submittedName>
        <fullName evidence="9">Iron complex transport system permease protein</fullName>
    </submittedName>
</protein>
<gene>
    <name evidence="9" type="ORF">HNR73_001692</name>
</gene>
<comment type="similarity">
    <text evidence="2">Belongs to the binding-protein-dependent transport system permease family. FecCD subfamily.</text>
</comment>
<evidence type="ECO:0000256" key="7">
    <source>
        <dbReference type="ARBA" id="ARBA00023136"/>
    </source>
</evidence>
<dbReference type="RefSeq" id="WP_184786700.1">
    <property type="nucleotide sequence ID" value="NZ_BONT01000013.1"/>
</dbReference>
<keyword evidence="5 8" id="KW-0812">Transmembrane</keyword>
<feature type="transmembrane region" description="Helical" evidence="8">
    <location>
        <begin position="305"/>
        <end position="323"/>
    </location>
</feature>
<evidence type="ECO:0000313" key="9">
    <source>
        <dbReference type="EMBL" id="MBB6033842.1"/>
    </source>
</evidence>
<accession>A0A841FJV6</accession>
<dbReference type="InterPro" id="IPR037294">
    <property type="entry name" value="ABC_BtuC-like"/>
</dbReference>
<reference evidence="9 10" key="1">
    <citation type="submission" date="2020-08" db="EMBL/GenBank/DDBJ databases">
        <title>Genomic Encyclopedia of Type Strains, Phase IV (KMG-IV): sequencing the most valuable type-strain genomes for metagenomic binning, comparative biology and taxonomic classification.</title>
        <authorList>
            <person name="Goeker M."/>
        </authorList>
    </citation>
    <scope>NUCLEOTIDE SEQUENCE [LARGE SCALE GENOMIC DNA]</scope>
    <source>
        <strain evidence="9 10">YIM 65646</strain>
    </source>
</reference>
<evidence type="ECO:0000256" key="8">
    <source>
        <dbReference type="SAM" id="Phobius"/>
    </source>
</evidence>
<comment type="caution">
    <text evidence="9">The sequence shown here is derived from an EMBL/GenBank/DDBJ whole genome shotgun (WGS) entry which is preliminary data.</text>
</comment>
<dbReference type="FunFam" id="1.10.3470.10:FF:000001">
    <property type="entry name" value="Vitamin B12 ABC transporter permease BtuC"/>
    <property type="match status" value="1"/>
</dbReference>
<comment type="subcellular location">
    <subcellularLocation>
        <location evidence="1">Cell membrane</location>
        <topology evidence="1">Multi-pass membrane protein</topology>
    </subcellularLocation>
</comment>
<keyword evidence="7 8" id="KW-0472">Membrane</keyword>
<keyword evidence="3" id="KW-0813">Transport</keyword>
<evidence type="ECO:0000256" key="5">
    <source>
        <dbReference type="ARBA" id="ARBA00022692"/>
    </source>
</evidence>
<feature type="transmembrane region" description="Helical" evidence="8">
    <location>
        <begin position="147"/>
        <end position="171"/>
    </location>
</feature>
<organism evidence="9 10">
    <name type="scientific">Phytomonospora endophytica</name>
    <dbReference type="NCBI Taxonomy" id="714109"/>
    <lineage>
        <taxon>Bacteria</taxon>
        <taxon>Bacillati</taxon>
        <taxon>Actinomycetota</taxon>
        <taxon>Actinomycetes</taxon>
        <taxon>Micromonosporales</taxon>
        <taxon>Micromonosporaceae</taxon>
        <taxon>Phytomonospora</taxon>
    </lineage>
</organism>
<feature type="transmembrane region" description="Helical" evidence="8">
    <location>
        <begin position="116"/>
        <end position="135"/>
    </location>
</feature>
<feature type="transmembrane region" description="Helical" evidence="8">
    <location>
        <begin position="61"/>
        <end position="81"/>
    </location>
</feature>
<keyword evidence="4" id="KW-1003">Cell membrane</keyword>
<name>A0A841FJV6_9ACTN</name>
<dbReference type="GO" id="GO:0022857">
    <property type="term" value="F:transmembrane transporter activity"/>
    <property type="evidence" value="ECO:0007669"/>
    <property type="project" value="InterPro"/>
</dbReference>
<feature type="transmembrane region" description="Helical" evidence="8">
    <location>
        <begin position="277"/>
        <end position="299"/>
    </location>
</feature>
<evidence type="ECO:0000256" key="6">
    <source>
        <dbReference type="ARBA" id="ARBA00022989"/>
    </source>
</evidence>
<dbReference type="InterPro" id="IPR000522">
    <property type="entry name" value="ABC_transptr_permease_BtuC"/>
</dbReference>
<evidence type="ECO:0000256" key="3">
    <source>
        <dbReference type="ARBA" id="ARBA00022448"/>
    </source>
</evidence>
<dbReference type="Proteomes" id="UP000548476">
    <property type="component" value="Unassembled WGS sequence"/>
</dbReference>
<dbReference type="GO" id="GO:0033214">
    <property type="term" value="P:siderophore-iron import into cell"/>
    <property type="evidence" value="ECO:0007669"/>
    <property type="project" value="TreeGrafter"/>
</dbReference>
<evidence type="ECO:0000313" key="10">
    <source>
        <dbReference type="Proteomes" id="UP000548476"/>
    </source>
</evidence>
<evidence type="ECO:0000256" key="2">
    <source>
        <dbReference type="ARBA" id="ARBA00007935"/>
    </source>
</evidence>
<dbReference type="PANTHER" id="PTHR30472">
    <property type="entry name" value="FERRIC ENTEROBACTIN TRANSPORT SYSTEM PERMEASE PROTEIN"/>
    <property type="match status" value="1"/>
</dbReference>